<dbReference type="OrthoDB" id="25115at10239"/>
<feature type="repeat" description="ANK" evidence="3">
    <location>
        <begin position="85"/>
        <end position="120"/>
    </location>
</feature>
<evidence type="ECO:0000313" key="5">
    <source>
        <dbReference type="Proteomes" id="UP000136581"/>
    </source>
</evidence>
<dbReference type="InterPro" id="IPR051637">
    <property type="entry name" value="Ank_repeat_dom-contain_49"/>
</dbReference>
<evidence type="ECO:0000256" key="1">
    <source>
        <dbReference type="ARBA" id="ARBA00022737"/>
    </source>
</evidence>
<dbReference type="PROSITE" id="PS50088">
    <property type="entry name" value="ANK_REPEAT"/>
    <property type="match status" value="3"/>
</dbReference>
<dbReference type="EMBL" id="AJ293568">
    <property type="protein sequence ID" value="CAC21246.1"/>
    <property type="molecule type" value="Genomic_DNA"/>
</dbReference>
<feature type="repeat" description="ANK" evidence="3">
    <location>
        <begin position="121"/>
        <end position="155"/>
    </location>
</feature>
<dbReference type="Pfam" id="PF12796">
    <property type="entry name" value="Ank_2"/>
    <property type="match status" value="1"/>
</dbReference>
<organism evidence="4 5">
    <name type="scientific">Yaba-like disease virus</name>
    <name type="common">YLDV</name>
    <dbReference type="NCBI Taxonomy" id="132475"/>
    <lineage>
        <taxon>Viruses</taxon>
        <taxon>Varidnaviria</taxon>
        <taxon>Bamfordvirae</taxon>
        <taxon>Nucleocytoviricota</taxon>
        <taxon>Pokkesviricetes</taxon>
        <taxon>Chitovirales</taxon>
        <taxon>Poxviridae</taxon>
        <taxon>Chordopoxvirinae</taxon>
        <taxon>Yatapoxvirus</taxon>
        <taxon>Yatapoxvirus tanapox</taxon>
        <taxon>Tanapox virus</taxon>
    </lineage>
</organism>
<evidence type="ECO:0000313" key="4">
    <source>
        <dbReference type="EMBL" id="CAC21246.1"/>
    </source>
</evidence>
<protein>
    <submittedName>
        <fullName evidence="4">8L protein</fullName>
    </submittedName>
</protein>
<dbReference type="Gene3D" id="1.25.40.20">
    <property type="entry name" value="Ankyrin repeat-containing domain"/>
    <property type="match status" value="1"/>
</dbReference>
<dbReference type="Pfam" id="PF00023">
    <property type="entry name" value="Ank"/>
    <property type="match status" value="1"/>
</dbReference>
<organismHost>
    <name type="scientific">Homo sapiens</name>
    <name type="common">Human</name>
    <dbReference type="NCBI Taxonomy" id="9606"/>
</organismHost>
<accession>Q9DHV4</accession>
<dbReference type="PANTHER" id="PTHR24180:SF45">
    <property type="entry name" value="POLY [ADP-RIBOSE] POLYMERASE TANKYRASE"/>
    <property type="match status" value="1"/>
</dbReference>
<dbReference type="PANTHER" id="PTHR24180">
    <property type="entry name" value="CYCLIN-DEPENDENT KINASE INHIBITOR 2C-RELATED"/>
    <property type="match status" value="1"/>
</dbReference>
<feature type="repeat" description="ANK" evidence="3">
    <location>
        <begin position="49"/>
        <end position="83"/>
    </location>
</feature>
<dbReference type="GeneID" id="918596"/>
<dbReference type="PROSITE" id="PS50297">
    <property type="entry name" value="ANK_REP_REGION"/>
    <property type="match status" value="1"/>
</dbReference>
<keyword evidence="5" id="KW-1185">Reference proteome</keyword>
<reference evidence="4 5" key="1">
    <citation type="journal article" date="2001" name="Virology">
        <title>The genome sequence of Yaba-like disease virus, a yatapoxvirus.</title>
        <authorList>
            <person name="Lee H.J."/>
            <person name="Essani K."/>
            <person name="Smith G.L."/>
        </authorList>
    </citation>
    <scope>NUCLEOTIDE SEQUENCE [LARGE SCALE GENOMIC DNA]</scope>
</reference>
<evidence type="ECO:0000256" key="3">
    <source>
        <dbReference type="PROSITE-ProRule" id="PRU00023"/>
    </source>
</evidence>
<gene>
    <name evidence="4" type="primary">8L</name>
</gene>
<dbReference type="InterPro" id="IPR036770">
    <property type="entry name" value="Ankyrin_rpt-contain_sf"/>
</dbReference>
<dbReference type="SUPFAM" id="SSF48403">
    <property type="entry name" value="Ankyrin repeat"/>
    <property type="match status" value="1"/>
</dbReference>
<dbReference type="KEGG" id="vg:918596"/>
<evidence type="ECO:0000256" key="2">
    <source>
        <dbReference type="ARBA" id="ARBA00023043"/>
    </source>
</evidence>
<dbReference type="Proteomes" id="UP000136581">
    <property type="component" value="Segment"/>
</dbReference>
<name>Q9DHV4_YLDV</name>
<dbReference type="SMART" id="SM00248">
    <property type="entry name" value="ANK"/>
    <property type="match status" value="4"/>
</dbReference>
<dbReference type="InterPro" id="IPR002110">
    <property type="entry name" value="Ankyrin_rpt"/>
</dbReference>
<keyword evidence="2 3" id="KW-0040">ANK repeat</keyword>
<proteinExistence type="predicted"/>
<keyword evidence="1" id="KW-0677">Repeat</keyword>
<dbReference type="RefSeq" id="NP_073393.1">
    <property type="nucleotide sequence ID" value="NC_002642.1"/>
</dbReference>
<organismHost>
    <name type="scientific">Simiiformes</name>
    <dbReference type="NCBI Taxonomy" id="314293"/>
</organismHost>
<sequence>MDEERFTDYDEFIDNLFVSYTNPIFYYVWKNDIENVKKWSCFANKFNEYYETPIHTCLENKNASLEMVEFLIKSGADVNHKTKHYGFSPLHTYLSINENVNIDILQLMVKNGSDIESLDEDGKTPFHRYMTNCNVKIDVVKYLYKLGCSIHNIDHDGNNMLHSYFLLRSEDEISNFLIEEGVDINNVNKYGVTPYQLKNYNKVFLNKTKKEIC</sequence>